<dbReference type="Gene3D" id="3.40.50.11380">
    <property type="match status" value="1"/>
</dbReference>
<dbReference type="PROSITE" id="PS50293">
    <property type="entry name" value="TPR_REGION"/>
    <property type="match status" value="1"/>
</dbReference>
<evidence type="ECO:0000256" key="5">
    <source>
        <dbReference type="ARBA" id="ARBA00022679"/>
    </source>
</evidence>
<feature type="domain" description="O-GlcNAc transferase C-terminal" evidence="10">
    <location>
        <begin position="457"/>
        <end position="615"/>
    </location>
</feature>
<evidence type="ECO:0000256" key="3">
    <source>
        <dbReference type="ARBA" id="ARBA00011970"/>
    </source>
</evidence>
<evidence type="ECO:0000256" key="7">
    <source>
        <dbReference type="ARBA" id="ARBA00022803"/>
    </source>
</evidence>
<dbReference type="PANTHER" id="PTHR44835:SF1">
    <property type="entry name" value="PROTEIN O-GLCNAC TRANSFERASE"/>
    <property type="match status" value="1"/>
</dbReference>
<reference evidence="11 12" key="1">
    <citation type="journal article" date="2018" name="Nat. Biotechnol.">
        <title>A standardized bacterial taxonomy based on genome phylogeny substantially revises the tree of life.</title>
        <authorList>
            <person name="Parks D.H."/>
            <person name="Chuvochina M."/>
            <person name="Waite D.W."/>
            <person name="Rinke C."/>
            <person name="Skarshewski A."/>
            <person name="Chaumeil P.A."/>
            <person name="Hugenholtz P."/>
        </authorList>
    </citation>
    <scope>NUCLEOTIDE SEQUENCE [LARGE SCALE GENOMIC DNA]</scope>
    <source>
        <strain evidence="11">UBA9958</strain>
    </source>
</reference>
<dbReference type="Pfam" id="PF13712">
    <property type="entry name" value="Glyco_tranf_2_5"/>
    <property type="match status" value="1"/>
</dbReference>
<evidence type="ECO:0000256" key="4">
    <source>
        <dbReference type="ARBA" id="ARBA00022676"/>
    </source>
</evidence>
<dbReference type="SUPFAM" id="SSF53448">
    <property type="entry name" value="Nucleotide-diphospho-sugar transferases"/>
    <property type="match status" value="1"/>
</dbReference>
<feature type="repeat" description="TPR" evidence="8">
    <location>
        <begin position="316"/>
        <end position="349"/>
    </location>
</feature>
<feature type="repeat" description="TPR" evidence="8">
    <location>
        <begin position="350"/>
        <end position="383"/>
    </location>
</feature>
<evidence type="ECO:0000256" key="6">
    <source>
        <dbReference type="ARBA" id="ARBA00022737"/>
    </source>
</evidence>
<evidence type="ECO:0000256" key="1">
    <source>
        <dbReference type="ARBA" id="ARBA00004922"/>
    </source>
</evidence>
<keyword evidence="5" id="KW-0808">Transferase</keyword>
<dbReference type="Pfam" id="PF13432">
    <property type="entry name" value="TPR_16"/>
    <property type="match status" value="3"/>
</dbReference>
<evidence type="ECO:0000259" key="10">
    <source>
        <dbReference type="Pfam" id="PF13844"/>
    </source>
</evidence>
<feature type="repeat" description="TPR" evidence="8">
    <location>
        <begin position="282"/>
        <end position="315"/>
    </location>
</feature>
<dbReference type="InterPro" id="IPR059123">
    <property type="entry name" value="StrF_dom"/>
</dbReference>
<dbReference type="Pfam" id="PF13414">
    <property type="entry name" value="TPR_11"/>
    <property type="match status" value="1"/>
</dbReference>
<feature type="repeat" description="TPR" evidence="8">
    <location>
        <begin position="79"/>
        <end position="112"/>
    </location>
</feature>
<name>A0A351R8W9_9PROT</name>
<comment type="pathway">
    <text evidence="1">Protein modification; protein glycosylation.</text>
</comment>
<evidence type="ECO:0000259" key="9">
    <source>
        <dbReference type="Pfam" id="PF13712"/>
    </source>
</evidence>
<dbReference type="InterPro" id="IPR011990">
    <property type="entry name" value="TPR-like_helical_dom_sf"/>
</dbReference>
<dbReference type="Gene3D" id="3.90.550.10">
    <property type="entry name" value="Spore Coat Polysaccharide Biosynthesis Protein SpsA, Chain A"/>
    <property type="match status" value="1"/>
</dbReference>
<dbReference type="Proteomes" id="UP000264313">
    <property type="component" value="Unassembled WGS sequence"/>
</dbReference>
<dbReference type="InterPro" id="IPR051939">
    <property type="entry name" value="Glycosyltr_41/O-GlcNAc_trsf"/>
</dbReference>
<proteinExistence type="inferred from homology"/>
<keyword evidence="6" id="KW-0677">Repeat</keyword>
<gene>
    <name evidence="11" type="ORF">DCW48_02090</name>
</gene>
<feature type="repeat" description="TPR" evidence="8">
    <location>
        <begin position="1123"/>
        <end position="1156"/>
    </location>
</feature>
<keyword evidence="7 8" id="KW-0802">TPR repeat</keyword>
<dbReference type="EMBL" id="DNAA01000052">
    <property type="protein sequence ID" value="HBA08490.1"/>
    <property type="molecule type" value="Genomic_DNA"/>
</dbReference>
<dbReference type="Gene3D" id="3.40.50.2000">
    <property type="entry name" value="Glycogen Phosphorylase B"/>
    <property type="match status" value="1"/>
</dbReference>
<dbReference type="STRING" id="1132855.GCA_000384255_01854"/>
<evidence type="ECO:0000256" key="2">
    <source>
        <dbReference type="ARBA" id="ARBA00005386"/>
    </source>
</evidence>
<dbReference type="InterPro" id="IPR029489">
    <property type="entry name" value="OGT/SEC/SPY_C"/>
</dbReference>
<dbReference type="GO" id="GO:0097363">
    <property type="term" value="F:protein O-acetylglucosaminyltransferase activity"/>
    <property type="evidence" value="ECO:0007669"/>
    <property type="project" value="UniProtKB-EC"/>
</dbReference>
<dbReference type="Pfam" id="PF14559">
    <property type="entry name" value="TPR_19"/>
    <property type="match status" value="1"/>
</dbReference>
<dbReference type="Pfam" id="PF13844">
    <property type="entry name" value="Glyco_transf_41"/>
    <property type="match status" value="2"/>
</dbReference>
<sequence length="1679" mass="186909">MVKTKNNTNPALDEMNALLALFNQRKLPEALAIASSMVQQYPKHGFAWKVLGAIYQNQGAMHHALDALKNAALFLPNDYEAQYNLGNCFYDQQQLDSAVLCYQKAIQINPSFAQAHYNLGNVLKKQDLLKEAEQSYKNALRFDVDNVWVLDNLAHVLYDQGHFSEAKDCYERVLKIQPDFVAAHIGLGAVSKALGQLQDAEDSFKRAIEFGAEFEAYSNLADLLHASDRLAEAEACLHAAISAHPDSVDATVKMAVYLRTLGRVPESIPYFIQALSIDQSRKDVHVDLGLAKADQGLFSEAEVCYRRALELDPDYWLAYNNLGLALHRMERYQEAELAFDKAIALHPSEALLYSNLGLTLAALGQIKKAEASLKKAVEIFPEYVNAHINLCTNYIAQGRLEEAEYECFEALKFDPASNKARSNLLFAMNYSGHHSAEYRLQQALEFNNVVTSKVVQAYTAWQSHPNSRRLRIGLMSGDLRQHPVAYFLENWVRNVDFSQFELTAYLTDIREDAFTGRLKPNFAYWKSLVGLTDQAAAELIHDDGIDILLDLSGHTSGNRLQILAWKPAPIQVSWLGYFATTGMKCVDYFIADEVGVPAAHYAHFVEKIKYLPDTRLCFTAPHVAVDVSALPALTNGYITFASFQTLAKAGDDVLALWAEVMLALPDAKLRWQCKSFGDADVTADMVARFAKLGISADRLTLLCSVSREAYFVAHHEVDVILDTFPYPGGTTTCEALWMGVPTLTLAGDSLIARQGASMLSAAGLADWVAETKVDYLNAALSLCSDLSQLANLRAKLRAQVLASPLFDAERFAKNMEIALWEMWHEHYPVAGVDKVAQAKDAHQQRMKSNQSRHVQIVSATRYSESEFWNKSALGLSLHRHLKQDNGISASIAFNNTLGLSDVFNQAIERADDSAILVFVHDDVWIDEANFVDTMIAGLERFDVIGVAGNKRRLPNQPAWLFVDTALNWDEPEYLSGTVWHGPHAFGEDKFYGDVPAPCELLDGVFIATTKSALNGAHVRFDHQFDFHLYDVDFCRSAREAGLSLGTWPIKLTHQSKGAFGSPHWAQKCQLYFNKWESGSSQQIALQHAMLEVMQMAGRHEAAGELEQAALLYQEVLNIQPDNAEANYHLGIVEFNLNGVHTALPHLEKAVQCKPEDEQYWVTYIDALMQSADVATVLEALELGQKFGLTTETAQSIAADFLEKIEFQKVESPKVEFKEQPVVINPLCSNEVITQCLTEMLSTNLNEIYLNEHHAQLKSTISPHLDLSAFETTINALSNAHQQNEILALIYKSISAIKLQKEFVGTKVFTPYFDQVLENIDLDITDIISRDRKLANVVIASEIYNYGGHTKVIQEILELVENPILIITDVYDRFAKNRLFEQVSSSFIKCPVLILPNEAYLDKAKRLAAFINSCAKNVFVLSHHEDAVAIAACQKTLHTQYYFVHHADHNPALGCTVAHFNHVDLFESIAKLCAQDLNKPVIFLPTSSNDLGAKKFVYPIQQFSTVTAGSAGKFCMTGEVSLSRIIIESLKVCGGKHYHFGELSVEQIQTIQNDLKQAAIDSELFVYLGNVPSLWDGLCSIDAHIFLGSAPTPGGKSNLEASGAAYPLLAYVPADAPRYLYVGAEAQIGLNWTNIAELTSGLKTMMANHEEFSRQSRQFYLSNCSSDAFKQKLTQLCDAL</sequence>
<comment type="similarity">
    <text evidence="2">Belongs to the glycosyltransferase 41 family. O-GlcNAc transferase subfamily.</text>
</comment>
<feature type="domain" description="Streptomycin biosynthesis protein StrF" evidence="9">
    <location>
        <begin position="879"/>
        <end position="1044"/>
    </location>
</feature>
<organism evidence="11 12">
    <name type="scientific">Methylotenera mobilis</name>
    <dbReference type="NCBI Taxonomy" id="359408"/>
    <lineage>
        <taxon>Bacteria</taxon>
        <taxon>Pseudomonadati</taxon>
        <taxon>Pseudomonadota</taxon>
        <taxon>Betaproteobacteria</taxon>
        <taxon>Nitrosomonadales</taxon>
        <taxon>Methylophilaceae</taxon>
        <taxon>Methylotenera</taxon>
    </lineage>
</organism>
<dbReference type="SUPFAM" id="SSF48452">
    <property type="entry name" value="TPR-like"/>
    <property type="match status" value="3"/>
</dbReference>
<dbReference type="SUPFAM" id="SSF53756">
    <property type="entry name" value="UDP-Glycosyltransferase/glycogen phosphorylase"/>
    <property type="match status" value="1"/>
</dbReference>
<comment type="caution">
    <text evidence="11">The sequence shown here is derived from an EMBL/GenBank/DDBJ whole genome shotgun (WGS) entry which is preliminary data.</text>
</comment>
<feature type="repeat" description="TPR" evidence="8">
    <location>
        <begin position="113"/>
        <end position="146"/>
    </location>
</feature>
<dbReference type="PANTHER" id="PTHR44835">
    <property type="entry name" value="UDP-N-ACETYLGLUCOSAMINE--PEPTIDE N-ACETYLGLUCOSAMINYLTRANSFERASE SPINDLY-RELATED"/>
    <property type="match status" value="1"/>
</dbReference>
<dbReference type="Gene3D" id="1.25.40.10">
    <property type="entry name" value="Tetratricopeptide repeat domain"/>
    <property type="match status" value="5"/>
</dbReference>
<dbReference type="SMART" id="SM00028">
    <property type="entry name" value="TPR"/>
    <property type="match status" value="13"/>
</dbReference>
<evidence type="ECO:0000313" key="12">
    <source>
        <dbReference type="Proteomes" id="UP000264313"/>
    </source>
</evidence>
<dbReference type="InterPro" id="IPR019734">
    <property type="entry name" value="TPR_rpt"/>
</dbReference>
<feature type="repeat" description="TPR" evidence="8">
    <location>
        <begin position="147"/>
        <end position="180"/>
    </location>
</feature>
<accession>A0A351R8W9</accession>
<protein>
    <recommendedName>
        <fullName evidence="3">protein O-GlcNAc transferase</fullName>
        <ecNumber evidence="3">2.4.1.255</ecNumber>
    </recommendedName>
</protein>
<dbReference type="EC" id="2.4.1.255" evidence="3"/>
<dbReference type="PROSITE" id="PS50005">
    <property type="entry name" value="TPR"/>
    <property type="match status" value="7"/>
</dbReference>
<keyword evidence="4" id="KW-0328">Glycosyltransferase</keyword>
<feature type="domain" description="O-GlcNAc transferase C-terminal" evidence="10">
    <location>
        <begin position="632"/>
        <end position="815"/>
    </location>
</feature>
<dbReference type="InterPro" id="IPR029044">
    <property type="entry name" value="Nucleotide-diphossugar_trans"/>
</dbReference>
<evidence type="ECO:0000313" key="11">
    <source>
        <dbReference type="EMBL" id="HBA08490.1"/>
    </source>
</evidence>
<evidence type="ECO:0000256" key="8">
    <source>
        <dbReference type="PROSITE-ProRule" id="PRU00339"/>
    </source>
</evidence>